<dbReference type="KEGG" id="aoz:HUE56_26525"/>
<dbReference type="PANTHER" id="PTHR30619:SF1">
    <property type="entry name" value="RECOMBINATION PROTEIN 2"/>
    <property type="match status" value="1"/>
</dbReference>
<sequence length="348" mass="38145">MFTIKAIQAENGDALLVSYGGGDDLRHVLIDGGTIDATPNLLNVLSNSRRNGRLRLEALVVTHYDLDHIDGVLSLLRSKPEWLDIEDIWFNGRKHLIAADLLGAKEGDELSTLIDGHYSWNGKFGGKAIRIRPNAVELDGGMKVWVLSPDLQRLSALAAKWPAEKVTPPIEDGAGKPSDLLGKTDTWPPGSFINMAATKFYEDSSVANGSSIALMLGYEGKLALLAGDAFPSVMRSALNLHWPSQKPKVALLKLSHHGSKANTDDSFLKAIDCHRFLFSTNGKNHKHPDFATIARVLNSAREPQLIFNYDQSQTTNWRTVPNGWPTYTTVFAEPDAQFVIVNVAADLP</sequence>
<dbReference type="InterPro" id="IPR052159">
    <property type="entry name" value="Competence_DNA_uptake"/>
</dbReference>
<protein>
    <recommendedName>
        <fullName evidence="3">MBL fold metallo-hydrolase</fullName>
    </recommendedName>
</protein>
<evidence type="ECO:0000313" key="2">
    <source>
        <dbReference type="Proteomes" id="UP000509702"/>
    </source>
</evidence>
<name>A0A6N1B3I9_9PROT</name>
<accession>A0A6N1B3I9</accession>
<keyword evidence="1" id="KW-0614">Plasmid</keyword>
<geneLocation type="plasmid" evidence="1 2">
    <name>unnamed6</name>
</geneLocation>
<dbReference type="RefSeq" id="WP_149200244.1">
    <property type="nucleotide sequence ID" value="NZ_BSOV01000077.1"/>
</dbReference>
<reference evidence="1 2" key="1">
    <citation type="submission" date="2020-06" db="EMBL/GenBank/DDBJ databases">
        <title>Complete genome of Azosprillum oryzae KACC14407.</title>
        <authorList>
            <person name="Kim M."/>
            <person name="Park Y.-J."/>
            <person name="Shin J.-H."/>
        </authorList>
    </citation>
    <scope>NUCLEOTIDE SEQUENCE [LARGE SCALE GENOMIC DNA]</scope>
    <source>
        <strain evidence="1 2">KACC 14407</strain>
        <plasmid evidence="1 2">unnamed6</plasmid>
    </source>
</reference>
<gene>
    <name evidence="1" type="ORF">HUE56_26525</name>
</gene>
<dbReference type="AlphaFoldDB" id="A0A6N1B3I9"/>
<keyword evidence="2" id="KW-1185">Reference proteome</keyword>
<evidence type="ECO:0008006" key="3">
    <source>
        <dbReference type="Google" id="ProtNLM"/>
    </source>
</evidence>
<organism evidence="1 2">
    <name type="scientific">Azospirillum oryzae</name>
    <dbReference type="NCBI Taxonomy" id="286727"/>
    <lineage>
        <taxon>Bacteria</taxon>
        <taxon>Pseudomonadati</taxon>
        <taxon>Pseudomonadota</taxon>
        <taxon>Alphaproteobacteria</taxon>
        <taxon>Rhodospirillales</taxon>
        <taxon>Azospirillaceae</taxon>
        <taxon>Azospirillum</taxon>
    </lineage>
</organism>
<dbReference type="EMBL" id="CP054621">
    <property type="protein sequence ID" value="QKS54042.1"/>
    <property type="molecule type" value="Genomic_DNA"/>
</dbReference>
<dbReference type="Gene3D" id="3.60.15.10">
    <property type="entry name" value="Ribonuclease Z/Hydroxyacylglutathione hydrolase-like"/>
    <property type="match status" value="1"/>
</dbReference>
<dbReference type="PANTHER" id="PTHR30619">
    <property type="entry name" value="DNA INTERNALIZATION/COMPETENCE PROTEIN COMEC/REC2"/>
    <property type="match status" value="1"/>
</dbReference>
<dbReference type="SUPFAM" id="SSF56281">
    <property type="entry name" value="Metallo-hydrolase/oxidoreductase"/>
    <property type="match status" value="1"/>
</dbReference>
<proteinExistence type="predicted"/>
<dbReference type="InterPro" id="IPR036866">
    <property type="entry name" value="RibonucZ/Hydroxyglut_hydro"/>
</dbReference>
<evidence type="ECO:0000313" key="1">
    <source>
        <dbReference type="EMBL" id="QKS54042.1"/>
    </source>
</evidence>
<dbReference type="OrthoDB" id="7177610at2"/>
<dbReference type="Proteomes" id="UP000509702">
    <property type="component" value="Plasmid unnamed6"/>
</dbReference>